<dbReference type="GO" id="GO:0006508">
    <property type="term" value="P:proteolysis"/>
    <property type="evidence" value="ECO:0007669"/>
    <property type="project" value="UniProtKB-KW"/>
</dbReference>
<feature type="domain" description="Peptidase S49" evidence="5">
    <location>
        <begin position="132"/>
        <end position="280"/>
    </location>
</feature>
<dbReference type="Gene3D" id="6.20.330.10">
    <property type="match status" value="1"/>
</dbReference>
<dbReference type="EMBL" id="VAUV01000003">
    <property type="protein sequence ID" value="TLD71919.1"/>
    <property type="molecule type" value="Genomic_DNA"/>
</dbReference>
<dbReference type="InterPro" id="IPR047272">
    <property type="entry name" value="S49_SppA_C"/>
</dbReference>
<dbReference type="InterPro" id="IPR004635">
    <property type="entry name" value="Pept_S49_SppA"/>
</dbReference>
<dbReference type="InterPro" id="IPR002142">
    <property type="entry name" value="Peptidase_S49"/>
</dbReference>
<gene>
    <name evidence="6" type="primary">sppA</name>
    <name evidence="6" type="ORF">FEM03_04120</name>
</gene>
<dbReference type="GO" id="GO:0008236">
    <property type="term" value="F:serine-type peptidase activity"/>
    <property type="evidence" value="ECO:0007669"/>
    <property type="project" value="UniProtKB-KW"/>
</dbReference>
<keyword evidence="2" id="KW-0645">Protease</keyword>
<dbReference type="Proteomes" id="UP000306196">
    <property type="component" value="Unassembled WGS sequence"/>
</dbReference>
<accession>A0A5R8KJY1</accession>
<evidence type="ECO:0000313" key="6">
    <source>
        <dbReference type="EMBL" id="TLD71919.1"/>
    </source>
</evidence>
<evidence type="ECO:0000256" key="4">
    <source>
        <dbReference type="ARBA" id="ARBA00022825"/>
    </source>
</evidence>
<protein>
    <submittedName>
        <fullName evidence="6">Signal peptide peptidase SppA</fullName>
    </submittedName>
</protein>
<dbReference type="OrthoDB" id="9764363at2"/>
<dbReference type="NCBIfam" id="TIGR00706">
    <property type="entry name" value="SppA_dom"/>
    <property type="match status" value="1"/>
</dbReference>
<dbReference type="Pfam" id="PF01343">
    <property type="entry name" value="Peptidase_S49"/>
    <property type="match status" value="1"/>
</dbReference>
<dbReference type="PANTHER" id="PTHR42987:SF4">
    <property type="entry name" value="PROTEASE SOHB-RELATED"/>
    <property type="match status" value="1"/>
</dbReference>
<organism evidence="6 7">
    <name type="scientific">Phragmitibacter flavus</name>
    <dbReference type="NCBI Taxonomy" id="2576071"/>
    <lineage>
        <taxon>Bacteria</taxon>
        <taxon>Pseudomonadati</taxon>
        <taxon>Verrucomicrobiota</taxon>
        <taxon>Verrucomicrobiia</taxon>
        <taxon>Verrucomicrobiales</taxon>
        <taxon>Verrucomicrobiaceae</taxon>
        <taxon>Phragmitibacter</taxon>
    </lineage>
</organism>
<reference evidence="6 7" key="1">
    <citation type="submission" date="2019-05" db="EMBL/GenBank/DDBJ databases">
        <title>Verrucobacter flavum gen. nov., sp. nov. a new member of the family Verrucomicrobiaceae.</title>
        <authorList>
            <person name="Szuroczki S."/>
            <person name="Abbaszade G."/>
            <person name="Szabo A."/>
            <person name="Felfoldi T."/>
            <person name="Schumann P."/>
            <person name="Boka K."/>
            <person name="Keki Z."/>
            <person name="Toumi M."/>
            <person name="Toth E."/>
        </authorList>
    </citation>
    <scope>NUCLEOTIDE SEQUENCE [LARGE SCALE GENOMIC DNA]</scope>
    <source>
        <strain evidence="6 7">MG-N-17</strain>
    </source>
</reference>
<keyword evidence="3" id="KW-0378">Hydrolase</keyword>
<dbReference type="AlphaFoldDB" id="A0A5R8KJY1"/>
<evidence type="ECO:0000313" key="7">
    <source>
        <dbReference type="Proteomes" id="UP000306196"/>
    </source>
</evidence>
<sequence>MKNKGLGCLVVLLVFILLVSMGVNFLQFASAAGLGGSTPGFVMPKEKFSEKLEKEGEFNTKDKIVQLDLDGIITSSSEDGMFGSAGLTPGAVRRALDQAVADVSVKAIVLKVNTPGGEVTASDTIYHAVKEAAKVKPVVVYMDSMATSGGYYLSCGATRVVANETTLTGSIGVIIQTLNYSQAFGKVGLESLTFVSGNFKDSLSGSRPMRDDEKAYVQNLVMQMYDKFVGIVAEARKVDVNVLKSTVADGRVVTGKEALESKLVDELGYIEDAYRVAKELGQAPDAMVVRYESSPSFLQIFGGLGSAQARGQSNTITLDVSERLLPRLEAGRMYLLPSHMAP</sequence>
<dbReference type="CDD" id="cd07023">
    <property type="entry name" value="S49_Sppa_N_C"/>
    <property type="match status" value="1"/>
</dbReference>
<keyword evidence="7" id="KW-1185">Reference proteome</keyword>
<evidence type="ECO:0000259" key="5">
    <source>
        <dbReference type="Pfam" id="PF01343"/>
    </source>
</evidence>
<dbReference type="PANTHER" id="PTHR42987">
    <property type="entry name" value="PEPTIDASE S49"/>
    <property type="match status" value="1"/>
</dbReference>
<evidence type="ECO:0000256" key="1">
    <source>
        <dbReference type="ARBA" id="ARBA00008683"/>
    </source>
</evidence>
<comment type="caution">
    <text evidence="6">The sequence shown here is derived from an EMBL/GenBank/DDBJ whole genome shotgun (WGS) entry which is preliminary data.</text>
</comment>
<comment type="similarity">
    <text evidence="1">Belongs to the peptidase S49 family.</text>
</comment>
<keyword evidence="4" id="KW-0720">Serine protease</keyword>
<name>A0A5R8KJY1_9BACT</name>
<dbReference type="RefSeq" id="WP_138084923.1">
    <property type="nucleotide sequence ID" value="NZ_VAUV01000003.1"/>
</dbReference>
<proteinExistence type="inferred from homology"/>
<evidence type="ECO:0000256" key="3">
    <source>
        <dbReference type="ARBA" id="ARBA00022801"/>
    </source>
</evidence>
<evidence type="ECO:0000256" key="2">
    <source>
        <dbReference type="ARBA" id="ARBA00022670"/>
    </source>
</evidence>
<dbReference type="SUPFAM" id="SSF52096">
    <property type="entry name" value="ClpP/crotonase"/>
    <property type="match status" value="1"/>
</dbReference>
<dbReference type="InterPro" id="IPR029045">
    <property type="entry name" value="ClpP/crotonase-like_dom_sf"/>
</dbReference>
<dbReference type="Gene3D" id="3.90.226.10">
    <property type="entry name" value="2-enoyl-CoA Hydratase, Chain A, domain 1"/>
    <property type="match status" value="1"/>
</dbReference>